<dbReference type="Proteomes" id="UP000003639">
    <property type="component" value="Unassembled WGS sequence"/>
</dbReference>
<evidence type="ECO:0000313" key="3">
    <source>
        <dbReference type="Proteomes" id="UP000003639"/>
    </source>
</evidence>
<sequence length="43" mass="4874">MVNLTAFLYIPHSTKEGEIMSLDGLILLWSLQLLAIIYCALHK</sequence>
<accession>A6NSA0</accession>
<reference evidence="2 3" key="1">
    <citation type="submission" date="2007-04" db="EMBL/GenBank/DDBJ databases">
        <authorList>
            <person name="Fulton L."/>
            <person name="Clifton S."/>
            <person name="Fulton B."/>
            <person name="Xu J."/>
            <person name="Minx P."/>
            <person name="Pepin K.H."/>
            <person name="Johnson M."/>
            <person name="Thiruvilangam P."/>
            <person name="Bhonagiri V."/>
            <person name="Nash W.E."/>
            <person name="Mardis E.R."/>
            <person name="Wilson R.K."/>
        </authorList>
    </citation>
    <scope>NUCLEOTIDE SEQUENCE [LARGE SCALE GENOMIC DNA]</scope>
    <source>
        <strain evidence="2 3">ATCC 29799</strain>
    </source>
</reference>
<keyword evidence="1" id="KW-0472">Membrane</keyword>
<organism evidence="2 3">
    <name type="scientific">Pseudoflavonifractor capillosus ATCC 29799</name>
    <dbReference type="NCBI Taxonomy" id="411467"/>
    <lineage>
        <taxon>Bacteria</taxon>
        <taxon>Bacillati</taxon>
        <taxon>Bacillota</taxon>
        <taxon>Clostridia</taxon>
        <taxon>Eubacteriales</taxon>
        <taxon>Oscillospiraceae</taxon>
        <taxon>Pseudoflavonifractor</taxon>
    </lineage>
</organism>
<gene>
    <name evidence="2" type="ORF">BACCAP_01079</name>
</gene>
<keyword evidence="1" id="KW-0812">Transmembrane</keyword>
<keyword evidence="3" id="KW-1185">Reference proteome</keyword>
<protein>
    <submittedName>
        <fullName evidence="2">Uncharacterized protein</fullName>
    </submittedName>
</protein>
<dbReference type="STRING" id="411467.BACCAP_01079"/>
<name>A6NSA0_9FIRM</name>
<dbReference type="EMBL" id="AAXG02000007">
    <property type="protein sequence ID" value="EDN01138.1"/>
    <property type="molecule type" value="Genomic_DNA"/>
</dbReference>
<proteinExistence type="predicted"/>
<comment type="caution">
    <text evidence="2">The sequence shown here is derived from an EMBL/GenBank/DDBJ whole genome shotgun (WGS) entry which is preliminary data.</text>
</comment>
<evidence type="ECO:0000313" key="2">
    <source>
        <dbReference type="EMBL" id="EDN01138.1"/>
    </source>
</evidence>
<dbReference type="AlphaFoldDB" id="A6NSA0"/>
<feature type="transmembrane region" description="Helical" evidence="1">
    <location>
        <begin position="20"/>
        <end position="41"/>
    </location>
</feature>
<reference evidence="2 3" key="2">
    <citation type="submission" date="2007-06" db="EMBL/GenBank/DDBJ databases">
        <title>Draft genome sequence of Pseudoflavonifractor capillosus ATCC 29799.</title>
        <authorList>
            <person name="Sudarsanam P."/>
            <person name="Ley R."/>
            <person name="Guruge J."/>
            <person name="Turnbaugh P.J."/>
            <person name="Mahowald M."/>
            <person name="Liep D."/>
            <person name="Gordon J."/>
        </authorList>
    </citation>
    <scope>NUCLEOTIDE SEQUENCE [LARGE SCALE GENOMIC DNA]</scope>
    <source>
        <strain evidence="2 3">ATCC 29799</strain>
    </source>
</reference>
<keyword evidence="1" id="KW-1133">Transmembrane helix</keyword>
<evidence type="ECO:0000256" key="1">
    <source>
        <dbReference type="SAM" id="Phobius"/>
    </source>
</evidence>